<evidence type="ECO:0000313" key="13">
    <source>
        <dbReference type="EMBL" id="ONN26613.1"/>
    </source>
</evidence>
<feature type="domain" description="Phosphoribosylformylglycinamidine synthase linker" evidence="12">
    <location>
        <begin position="4"/>
        <end position="33"/>
    </location>
</feature>
<feature type="active site" description="Proton acceptor" evidence="8">
    <location>
        <position position="71"/>
    </location>
</feature>
<keyword evidence="4 8" id="KW-0547">Nucleotide-binding</keyword>
<organism evidence="13 14">
    <name type="scientific">Thermosipho affectus</name>
    <dbReference type="NCBI Taxonomy" id="660294"/>
    <lineage>
        <taxon>Bacteria</taxon>
        <taxon>Thermotogati</taxon>
        <taxon>Thermotogota</taxon>
        <taxon>Thermotogae</taxon>
        <taxon>Thermotogales</taxon>
        <taxon>Fervidobacteriaceae</taxon>
        <taxon>Thermosipho</taxon>
    </lineage>
</organism>
<feature type="binding site" evidence="8">
    <location>
        <begin position="279"/>
        <end position="281"/>
    </location>
    <ligand>
        <name>substrate</name>
    </ligand>
</feature>
<evidence type="ECO:0000256" key="4">
    <source>
        <dbReference type="ARBA" id="ARBA00022741"/>
    </source>
</evidence>
<dbReference type="InterPro" id="IPR010918">
    <property type="entry name" value="PurM-like_C_dom"/>
</dbReference>
<evidence type="ECO:0000256" key="1">
    <source>
        <dbReference type="ARBA" id="ARBA00022490"/>
    </source>
</evidence>
<feature type="domain" description="Phosphoribosylformylglycinamidine subunit PurL C-terminal" evidence="11">
    <location>
        <begin position="505"/>
        <end position="589"/>
    </location>
</feature>
<feature type="binding site" evidence="8">
    <location>
        <position position="235"/>
    </location>
    <ligand>
        <name>Mg(2+)</name>
        <dbReference type="ChEBI" id="CHEBI:18420"/>
        <label>2</label>
    </ligand>
</feature>
<feature type="binding site" evidence="8">
    <location>
        <position position="93"/>
    </location>
    <ligand>
        <name>Mg(2+)</name>
        <dbReference type="ChEBI" id="CHEBI:18420"/>
        <label>2</label>
    </ligand>
</feature>
<feature type="binding site" evidence="8">
    <location>
        <position position="442"/>
    </location>
    <ligand>
        <name>ATP</name>
        <dbReference type="ChEBI" id="CHEBI:30616"/>
    </ligand>
</feature>
<dbReference type="InterPro" id="IPR036676">
    <property type="entry name" value="PurM-like_C_sf"/>
</dbReference>
<dbReference type="GO" id="GO:0004642">
    <property type="term" value="F:phosphoribosylformylglycinamidine synthase activity"/>
    <property type="evidence" value="ECO:0007669"/>
    <property type="project" value="UniProtKB-EC"/>
</dbReference>
<comment type="subunit">
    <text evidence="8">Monomer. Part of the FGAM synthase complex composed of 1 PurL, 1 PurQ and 2 PurS subunits.</text>
</comment>
<feature type="binding site" evidence="8">
    <location>
        <position position="92"/>
    </location>
    <ligand>
        <name>substrate</name>
    </ligand>
</feature>
<dbReference type="InterPro" id="IPR031652">
    <property type="entry name" value="PurL_C"/>
</dbReference>
<dbReference type="EC" id="6.3.5.3" evidence="8"/>
<accession>A0ABX3IFM4</accession>
<dbReference type="PANTHER" id="PTHR43555">
    <property type="entry name" value="PHOSPHORIBOSYLFORMYLGLYCINAMIDINE SYNTHASE SUBUNIT PURL"/>
    <property type="match status" value="1"/>
</dbReference>
<dbReference type="Proteomes" id="UP000242616">
    <property type="component" value="Unassembled WGS sequence"/>
</dbReference>
<evidence type="ECO:0000259" key="11">
    <source>
        <dbReference type="Pfam" id="PF16904"/>
    </source>
</evidence>
<feature type="domain" description="PurM-like C-terminal" evidence="10">
    <location>
        <begin position="169"/>
        <end position="323"/>
    </location>
</feature>
<evidence type="ECO:0000259" key="12">
    <source>
        <dbReference type="Pfam" id="PF18072"/>
    </source>
</evidence>
<comment type="subcellular location">
    <subcellularLocation>
        <location evidence="8">Cytoplasm</location>
    </subcellularLocation>
</comment>
<keyword evidence="6 8" id="KW-0067">ATP-binding</keyword>
<protein>
    <recommendedName>
        <fullName evidence="8">Phosphoribosylformylglycinamidine synthase subunit PurL</fullName>
        <shortName evidence="8">FGAM synthase</shortName>
        <ecNumber evidence="8">6.3.5.3</ecNumber>
    </recommendedName>
    <alternativeName>
        <fullName evidence="8">Formylglycinamide ribonucleotide amidotransferase subunit II</fullName>
        <shortName evidence="8">FGAR amidotransferase II</shortName>
        <shortName evidence="8">FGAR-AT II</shortName>
    </alternativeName>
    <alternativeName>
        <fullName evidence="8">Glutamine amidotransferase PurL</fullName>
    </alternativeName>
    <alternativeName>
        <fullName evidence="8">Phosphoribosylformylglycinamidine synthase subunit II</fullName>
    </alternativeName>
</protein>
<dbReference type="NCBIfam" id="NF010690">
    <property type="entry name" value="PRK14090.1"/>
    <property type="match status" value="1"/>
</dbReference>
<comment type="similarity">
    <text evidence="8">Belongs to the FGAMS family.</text>
</comment>
<comment type="function">
    <text evidence="8">Part of the phosphoribosylformylglycinamidine synthase complex involved in the purines biosynthetic pathway. Catalyzes the ATP-dependent conversion of formylglycinamide ribonucleotide (FGAR) and glutamine to yield formylglycinamidine ribonucleotide (FGAM) and glutamate. The FGAM synthase complex is composed of three subunits. PurQ produces an ammonia molecule by converting glutamine to glutamate. PurL transfers the ammonia molecule to FGAR to form FGAM in an ATP-dependent manner. PurS interacts with PurQ and PurL and is thought to assist in the transfer of the ammonia molecule from PurQ to PurL.</text>
</comment>
<evidence type="ECO:0000256" key="5">
    <source>
        <dbReference type="ARBA" id="ARBA00022755"/>
    </source>
</evidence>
<evidence type="ECO:0000256" key="8">
    <source>
        <dbReference type="HAMAP-Rule" id="MF_00420"/>
    </source>
</evidence>
<comment type="catalytic activity">
    <reaction evidence="8">
        <text>N(2)-formyl-N(1)-(5-phospho-beta-D-ribosyl)glycinamide + L-glutamine + ATP + H2O = 2-formamido-N(1)-(5-O-phospho-beta-D-ribosyl)acetamidine + L-glutamate + ADP + phosphate + H(+)</text>
        <dbReference type="Rhea" id="RHEA:17129"/>
        <dbReference type="ChEBI" id="CHEBI:15377"/>
        <dbReference type="ChEBI" id="CHEBI:15378"/>
        <dbReference type="ChEBI" id="CHEBI:29985"/>
        <dbReference type="ChEBI" id="CHEBI:30616"/>
        <dbReference type="ChEBI" id="CHEBI:43474"/>
        <dbReference type="ChEBI" id="CHEBI:58359"/>
        <dbReference type="ChEBI" id="CHEBI:147286"/>
        <dbReference type="ChEBI" id="CHEBI:147287"/>
        <dbReference type="ChEBI" id="CHEBI:456216"/>
        <dbReference type="EC" id="6.3.5.3"/>
    </reaction>
</comment>
<dbReference type="InterPro" id="IPR036921">
    <property type="entry name" value="PurM-like_N_sf"/>
</dbReference>
<name>A0ABX3IFM4_9BACT</name>
<dbReference type="Pfam" id="PF00586">
    <property type="entry name" value="AIRS"/>
    <property type="match status" value="2"/>
</dbReference>
<evidence type="ECO:0000259" key="10">
    <source>
        <dbReference type="Pfam" id="PF02769"/>
    </source>
</evidence>
<keyword evidence="5 8" id="KW-0658">Purine biosynthesis</keyword>
<keyword evidence="1 8" id="KW-0963">Cytoplasm</keyword>
<evidence type="ECO:0000256" key="3">
    <source>
        <dbReference type="ARBA" id="ARBA00022723"/>
    </source>
</evidence>
<dbReference type="Pfam" id="PF02769">
    <property type="entry name" value="AIRS_C"/>
    <property type="match status" value="1"/>
</dbReference>
<evidence type="ECO:0000256" key="2">
    <source>
        <dbReference type="ARBA" id="ARBA00022598"/>
    </source>
</evidence>
<dbReference type="CDD" id="cd02203">
    <property type="entry name" value="PurL_repeat1"/>
    <property type="match status" value="1"/>
</dbReference>
<feature type="binding site" evidence="8">
    <location>
        <position position="207"/>
    </location>
    <ligand>
        <name>substrate</name>
    </ligand>
</feature>
<dbReference type="InterPro" id="IPR038411">
    <property type="entry name" value="PurL_C_sf"/>
</dbReference>
<dbReference type="HAMAP" id="MF_00420">
    <property type="entry name" value="PurL_2"/>
    <property type="match status" value="1"/>
</dbReference>
<dbReference type="Gene3D" id="3.30.1330.10">
    <property type="entry name" value="PurM-like, N-terminal domain"/>
    <property type="match status" value="2"/>
</dbReference>
<feature type="binding site" evidence="8">
    <location>
        <position position="33"/>
    </location>
    <ligand>
        <name>ATP</name>
        <dbReference type="ChEBI" id="CHEBI:30616"/>
    </ligand>
</feature>
<feature type="binding site" evidence="8">
    <location>
        <position position="477"/>
    </location>
    <ligand>
        <name>ATP</name>
        <dbReference type="ChEBI" id="CHEBI:30616"/>
    </ligand>
</feature>
<keyword evidence="7 8" id="KW-0460">Magnesium</keyword>
<reference evidence="13 14" key="1">
    <citation type="submission" date="2015-06" db="EMBL/GenBank/DDBJ databases">
        <title>Genome sequencing of Thermotogales isolates from hydrothermal vents.</title>
        <authorList>
            <person name="Haverkamp T.H."/>
            <person name="Kublanov I.V."/>
            <person name="Nesbo C.L."/>
        </authorList>
    </citation>
    <scope>NUCLEOTIDE SEQUENCE [LARGE SCALE GENOMIC DNA]</scope>
    <source>
        <strain evidence="14">ik275mar</strain>
    </source>
</reference>
<keyword evidence="2 8" id="KW-0436">Ligase</keyword>
<feature type="binding site" evidence="8">
    <location>
        <position position="69"/>
    </location>
    <ligand>
        <name>Mg(2+)</name>
        <dbReference type="ChEBI" id="CHEBI:18420"/>
        <label>1</label>
    </ligand>
</feature>
<feature type="binding site" evidence="8">
    <location>
        <position position="480"/>
    </location>
    <ligand>
        <name>substrate</name>
    </ligand>
</feature>
<dbReference type="Pfam" id="PF18072">
    <property type="entry name" value="FGAR-AT_linker"/>
    <property type="match status" value="1"/>
</dbReference>
<evidence type="ECO:0000259" key="9">
    <source>
        <dbReference type="Pfam" id="PF00586"/>
    </source>
</evidence>
<comment type="pathway">
    <text evidence="8">Purine metabolism; IMP biosynthesis via de novo pathway; 5-amino-1-(5-phospho-D-ribosyl)imidazole from N(2)-formyl-N(1)-(5-phospho-D-ribosyl)glycinamide: step 1/2.</text>
</comment>
<feature type="binding site" evidence="8">
    <location>
        <position position="67"/>
    </location>
    <ligand>
        <name>ATP</name>
        <dbReference type="ChEBI" id="CHEBI:30616"/>
    </ligand>
</feature>
<keyword evidence="14" id="KW-1185">Reference proteome</keyword>
<dbReference type="SUPFAM" id="SSF55326">
    <property type="entry name" value="PurM N-terminal domain-like"/>
    <property type="match status" value="2"/>
</dbReference>
<dbReference type="PANTHER" id="PTHR43555:SF1">
    <property type="entry name" value="PHOSPHORIBOSYLFORMYLGLYCINAMIDINE SYNTHASE SUBUNIT PURL"/>
    <property type="match status" value="1"/>
</dbReference>
<gene>
    <name evidence="8" type="primary">purL</name>
    <name evidence="13" type="ORF">XJ44_06955</name>
</gene>
<dbReference type="Gene3D" id="3.90.650.10">
    <property type="entry name" value="PurM-like C-terminal domain"/>
    <property type="match status" value="1"/>
</dbReference>
<sequence length="592" mass="64562">MKYIDILEKKLNRKATLAEKEAFTVMWSEHCGYSHTKKYIKSLPLISLESGNAGLVSLNEDYVLSFKIESHNHPSAIEPYNGAATGVGGIIRDILAMGARPTAILDSLHMHKVIDGIIEGIADYGNSIGVPTVGGELRINDAYRYNPLVNVMAVGIVKHKDIVPSKATRPDQVIVIFGGATGRDGIHGASFASEDLTGKRANKLSIQVGDPFSEKMLIEAFLKMLEEGLIEGAQDLGAGGVLSATSELVAKGGFGAVIDLEKLPLREPDMKPIEILISESQERMAIITSQEKVKKVLKIAEEHLLYGAVVGKVTNDGIYHVRYKGETILKVPASLLSEAPEEEIVDFSVDSIPKDISLKFKNVDASEVYMQYDYMVGTNTVLPPGFGPAVMRVKETSLFYSLLTHSRADIGEKSPYWGSYIAVLESVRKTLSVGGEPLGITDCINYGDPDVDPVGLAAMMKGLKDACEFSGIGVASGNASLYNTNNGIPIPATMVIGMVGRVEKVIKPKMGDLYLIGWNDFELEREKILWKEIKNQVLKGNFVISSTRFDKITYLKNLKLKLPPLNHSPIHQLILVIGKDVKSNLPLKKLTP</sequence>
<keyword evidence="3 8" id="KW-0479">Metal-binding</keyword>
<dbReference type="RefSeq" id="WP_075666273.1">
    <property type="nucleotide sequence ID" value="NZ_LBFC01000022.1"/>
</dbReference>
<comment type="caution">
    <text evidence="8">Lacks conserved residue(s) required for the propagation of feature annotation.</text>
</comment>
<dbReference type="InterPro" id="IPR041609">
    <property type="entry name" value="PurL_linker"/>
</dbReference>
<feature type="active site" evidence="8">
    <location>
        <position position="30"/>
    </location>
</feature>
<dbReference type="EMBL" id="LBFC01000022">
    <property type="protein sequence ID" value="ONN26613.1"/>
    <property type="molecule type" value="Genomic_DNA"/>
</dbReference>
<feature type="binding site" evidence="8">
    <location>
        <position position="478"/>
    </location>
    <ligand>
        <name>Mg(2+)</name>
        <dbReference type="ChEBI" id="CHEBI:18420"/>
        <label>1</label>
    </ligand>
</feature>
<dbReference type="Gene3D" id="3.30.70.1670">
    <property type="entry name" value="Formylglycinamide ribonucleotide amidotransferase, C-terminal domain"/>
    <property type="match status" value="1"/>
</dbReference>
<evidence type="ECO:0000313" key="14">
    <source>
        <dbReference type="Proteomes" id="UP000242616"/>
    </source>
</evidence>
<dbReference type="SUPFAM" id="SSF56042">
    <property type="entry name" value="PurM C-terminal domain-like"/>
    <property type="match status" value="2"/>
</dbReference>
<feature type="domain" description="PurM-like N-terminal" evidence="9">
    <location>
        <begin position="409"/>
        <end position="499"/>
    </location>
</feature>
<dbReference type="InterPro" id="IPR010074">
    <property type="entry name" value="PRibForGlyAmidine_synth_PurL"/>
</dbReference>
<dbReference type="Pfam" id="PF16904">
    <property type="entry name" value="PurL_C"/>
    <property type="match status" value="1"/>
</dbReference>
<dbReference type="NCBIfam" id="TIGR01736">
    <property type="entry name" value="FGAM_synth_II"/>
    <property type="match status" value="1"/>
</dbReference>
<proteinExistence type="inferred from homology"/>
<evidence type="ECO:0000256" key="6">
    <source>
        <dbReference type="ARBA" id="ARBA00022840"/>
    </source>
</evidence>
<feature type="binding site" evidence="8">
    <location>
        <begin position="70"/>
        <end position="73"/>
    </location>
    <ligand>
        <name>substrate</name>
    </ligand>
</feature>
<dbReference type="InterPro" id="IPR016188">
    <property type="entry name" value="PurM-like_N"/>
</dbReference>
<comment type="caution">
    <text evidence="13">The sequence shown here is derived from an EMBL/GenBank/DDBJ whole genome shotgun (WGS) entry which is preliminary data.</text>
</comment>
<feature type="domain" description="PurM-like N-terminal" evidence="9">
    <location>
        <begin position="52"/>
        <end position="157"/>
    </location>
</feature>
<evidence type="ECO:0000256" key="7">
    <source>
        <dbReference type="ARBA" id="ARBA00022842"/>
    </source>
</evidence>